<accession>A0ABY4QMZ3</accession>
<protein>
    <recommendedName>
        <fullName evidence="4">ATP-dependent exonuclease SbcCD, C subunit-like protein</fullName>
    </recommendedName>
</protein>
<evidence type="ECO:0008006" key="4">
    <source>
        <dbReference type="Google" id="ProtNLM"/>
    </source>
</evidence>
<keyword evidence="1" id="KW-0175">Coiled coil</keyword>
<dbReference type="Pfam" id="PF13558">
    <property type="entry name" value="SbcC_Walker_B"/>
    <property type="match status" value="1"/>
</dbReference>
<name>A0ABY4QMZ3_9MYCO</name>
<dbReference type="Proteomes" id="UP001056610">
    <property type="component" value="Chromosome"/>
</dbReference>
<organism evidence="2 3">
    <name type="scientific">Candidatus Mycobacterium methanotrophicum</name>
    <dbReference type="NCBI Taxonomy" id="2943498"/>
    <lineage>
        <taxon>Bacteria</taxon>
        <taxon>Bacillati</taxon>
        <taxon>Actinomycetota</taxon>
        <taxon>Actinomycetes</taxon>
        <taxon>Mycobacteriales</taxon>
        <taxon>Mycobacteriaceae</taxon>
        <taxon>Mycobacterium</taxon>
    </lineage>
</organism>
<evidence type="ECO:0000256" key="1">
    <source>
        <dbReference type="SAM" id="Coils"/>
    </source>
</evidence>
<evidence type="ECO:0000313" key="2">
    <source>
        <dbReference type="EMBL" id="UQX11617.1"/>
    </source>
</evidence>
<reference evidence="2" key="1">
    <citation type="submission" date="2022-05" db="EMBL/GenBank/DDBJ databases">
        <title>A methanotrophic Mycobacterium dominates a cave microbial ecosystem.</title>
        <authorList>
            <person name="Van Spanning R.J.M."/>
            <person name="Guan Q."/>
            <person name="Melkonian C."/>
            <person name="Gallant J."/>
            <person name="Polerecky L."/>
            <person name="Flot J.-F."/>
            <person name="Brandt B.W."/>
            <person name="Braster M."/>
            <person name="Iturbe Espinoza P."/>
            <person name="Aerts J."/>
            <person name="Meima-Franke M."/>
            <person name="Piersma S.R."/>
            <person name="Bunduc C."/>
            <person name="Ummels R."/>
            <person name="Pain A."/>
            <person name="Fleming E.J."/>
            <person name="van der Wel N."/>
            <person name="Gherman V.D."/>
            <person name="Sarbu S.M."/>
            <person name="Bodelier P.L.E."/>
            <person name="Bitter W."/>
        </authorList>
    </citation>
    <scope>NUCLEOTIDE SEQUENCE</scope>
    <source>
        <strain evidence="2">Sulfur Cave</strain>
    </source>
</reference>
<keyword evidence="3" id="KW-1185">Reference proteome</keyword>
<proteinExistence type="predicted"/>
<dbReference type="EMBL" id="CP097320">
    <property type="protein sequence ID" value="UQX11617.1"/>
    <property type="molecule type" value="Genomic_DNA"/>
</dbReference>
<evidence type="ECO:0000313" key="3">
    <source>
        <dbReference type="Proteomes" id="UP001056610"/>
    </source>
</evidence>
<dbReference type="RefSeq" id="WP_219068497.1">
    <property type="nucleotide sequence ID" value="NZ_CAJUXY010000039.1"/>
</dbReference>
<sequence>MTALFPPTDLDDPDVGAVTGFRLHRLEVLNWGTFDRRVWQLHLHGRNALLTGDIGSGKSTLVDALTTLLLPAHRIAYNKAAGAQTRERDLRSYVLGFYKSERNEAAGSSRPVGLRGAGTYSVVLGYFRNSGFNSDVTLAQVFSMKEGQNGQPDRFYVTADSELTIAEHFSDFGSELPNLRKRLRKSGAAVYDHFPEYSRDFRRKLAIASEQAMDLFHQTVSMKSVGDLNDFVREHMLEPFDAAAWVDKLIAHFEDLTRAHDAVVKARSQLAELGPLAEDCDAFDRLQTRLDDLHSQRDALRYYFAGLRQRVQTRRVEILTAMLADVERRLAKTESTLASLRAELTSLQLEQAGHGGTEIAEIERRISDCASRRDERRDRRSQFDDCLVQAALEPVPDAGQFAQRRFEIASGAAELLTTLADLDNKSTDAEVTRRGLQTESNELATELASLRQRRSNIPDRNMRIRERLCLALRVEQSAIPFAGELIQVATDAAEWEGAAERVLRGFGLSLLVPQAHYPQVSDWVDANHLGGKLVYYRVPATISLQGADKPPAAALMHKLHIKDSPFYYWLERELCRRAPHVCVDTMDEFRRHEFALTRAGQIKAPGGRHEKDDSRRIDDRKFYVLGWSNEQKIDALLADAQRVQAELLRVDATLRSLAAGREAATARKSALDKLSVLASSYDAIDWESMIAEISRLVHRKHELEAASDELARIGAEIERTESAIGDAETARGEIQREIGRLTEDRERAQHGAQQAAAIVAEPGAAAASNHYDALSARLPETPPTAEACADEEHRLYGELTTEAEAAGDKAAQLTRRIVARMTEFRRKYPVDTADMDDSVAAAGEYRALRARLLDDDLPRFEAAFKDYLNTNTIRDIAGFHSELNKQVERISSRIDTINESLVGIDYNEGRYIRLEEAPTPNQEIRAFRDELRQCSDSSIGADDTDRYSEERFVRVKNLIEKFRGREGQTEADRNWVRRVTDVRNWCTFAASERWRADDTEHENYTGSGGKSGGQKEKLAYTILAASLAYQFNLKWGVKRSKDFRFVVIDEAFGRGSDESTRFALTLFRKLGLQLLIVTPLQKIHVIEPFVTSVGYVENKHGNSSALQCLTIEEYRRRKRLHGMVSGDGRDVGVAVS</sequence>
<dbReference type="Pfam" id="PF13555">
    <property type="entry name" value="AAA_29"/>
    <property type="match status" value="1"/>
</dbReference>
<feature type="coiled-coil region" evidence="1">
    <location>
        <begin position="316"/>
        <end position="350"/>
    </location>
</feature>
<gene>
    <name evidence="2" type="ORF">M5I08_03870</name>
</gene>